<dbReference type="EMBL" id="JGVR01000085">
    <property type="protein sequence ID" value="KEZ11985.1"/>
    <property type="molecule type" value="Genomic_DNA"/>
</dbReference>
<dbReference type="Pfam" id="PF06841">
    <property type="entry name" value="Phage_T4_gp19"/>
    <property type="match status" value="1"/>
</dbReference>
<protein>
    <submittedName>
        <fullName evidence="1">Phage tail protein</fullName>
    </submittedName>
</protein>
<dbReference type="Proteomes" id="UP000028534">
    <property type="component" value="Unassembled WGS sequence"/>
</dbReference>
<dbReference type="AlphaFoldDB" id="A0A084E1Z3"/>
<gene>
    <name evidence="1" type="ORF">CP98_05299</name>
</gene>
<name>A0A084E1Z3_SPHYA</name>
<dbReference type="RefSeq" id="WP_037523482.1">
    <property type="nucleotide sequence ID" value="NZ_JGVR01000085.1"/>
</dbReference>
<dbReference type="PATRIC" id="fig|13690.10.peg.5499"/>
<dbReference type="InterPro" id="IPR011747">
    <property type="entry name" value="CHP02241"/>
</dbReference>
<organism evidence="1 2">
    <name type="scientific">Sphingobium yanoikuyae</name>
    <name type="common">Sphingomonas yanoikuyae</name>
    <dbReference type="NCBI Taxonomy" id="13690"/>
    <lineage>
        <taxon>Bacteria</taxon>
        <taxon>Pseudomonadati</taxon>
        <taxon>Pseudomonadota</taxon>
        <taxon>Alphaproteobacteria</taxon>
        <taxon>Sphingomonadales</taxon>
        <taxon>Sphingomonadaceae</taxon>
        <taxon>Sphingobium</taxon>
    </lineage>
</organism>
<dbReference type="GO" id="GO:0005198">
    <property type="term" value="F:structural molecule activity"/>
    <property type="evidence" value="ECO:0007669"/>
    <property type="project" value="InterPro"/>
</dbReference>
<dbReference type="NCBIfam" id="TIGR02241">
    <property type="entry name" value="conserved hypothetical phage tail region protein"/>
    <property type="match status" value="1"/>
</dbReference>
<evidence type="ECO:0000313" key="2">
    <source>
        <dbReference type="Proteomes" id="UP000028534"/>
    </source>
</evidence>
<dbReference type="PANTHER" id="PTHR38009">
    <property type="entry name" value="CONSERVED HYPOTHETICAL PHAGE TAIL PROTEIN"/>
    <property type="match status" value="1"/>
</dbReference>
<accession>A0A084E1Z3</accession>
<comment type="caution">
    <text evidence="1">The sequence shown here is derived from an EMBL/GenBank/DDBJ whole genome shotgun (WGS) entry which is preliminary data.</text>
</comment>
<evidence type="ECO:0000313" key="1">
    <source>
        <dbReference type="EMBL" id="KEZ11985.1"/>
    </source>
</evidence>
<dbReference type="eggNOG" id="ENOG502Z7JZ">
    <property type="taxonomic scope" value="Bacteria"/>
</dbReference>
<dbReference type="PANTHER" id="PTHR38009:SF1">
    <property type="entry name" value="CONSERVED HYPOTHETICAL PHAGE TAIL PROTEIN"/>
    <property type="match status" value="1"/>
</dbReference>
<proteinExistence type="predicted"/>
<reference evidence="1 2" key="1">
    <citation type="submission" date="2014-03" db="EMBL/GenBank/DDBJ databases">
        <title>Genome sequence of Sphingobium yanoikuyae B1.</title>
        <authorList>
            <person name="Gan H.M."/>
            <person name="Gan H.Y."/>
            <person name="Savka M.A."/>
        </authorList>
    </citation>
    <scope>NUCLEOTIDE SEQUENCE [LARGE SCALE GENOMIC DNA]</scope>
    <source>
        <strain evidence="1 2">B1</strain>
    </source>
</reference>
<sequence length="166" mass="18512">MVQFAVNATRIDPYKNFRFKVLFGGVVVAGVSKFSGFKRTIEPVQHREGGAPSTKNVSPGLASFEPITIERGITHDDEFERWALSVYNPDGAGMVSLKNFRRDISIELYNLQGVKVRAWNAYRCWVSEFTAVPELDANGNGVAFESIVLQNEGFTRDEAVVETAEF</sequence>
<dbReference type="InterPro" id="IPR010667">
    <property type="entry name" value="Phage_T4_Gp19"/>
</dbReference>